<dbReference type="EMBL" id="JAPCWZ010000006">
    <property type="protein sequence ID" value="KAK8859979.1"/>
    <property type="molecule type" value="Genomic_DNA"/>
</dbReference>
<dbReference type="Pfam" id="PF06441">
    <property type="entry name" value="EHN"/>
    <property type="match status" value="1"/>
</dbReference>
<dbReference type="Proteomes" id="UP001390339">
    <property type="component" value="Unassembled WGS sequence"/>
</dbReference>
<feature type="domain" description="Epoxide hydrolase N-terminal" evidence="4">
    <location>
        <begin position="5"/>
        <end position="114"/>
    </location>
</feature>
<dbReference type="InterPro" id="IPR029058">
    <property type="entry name" value="AB_hydrolase_fold"/>
</dbReference>
<gene>
    <name evidence="5" type="ORF">PGQ11_010713</name>
</gene>
<evidence type="ECO:0000256" key="2">
    <source>
        <dbReference type="ARBA" id="ARBA00022797"/>
    </source>
</evidence>
<dbReference type="PIRSF" id="PIRSF001112">
    <property type="entry name" value="Epoxide_hydrolase"/>
    <property type="match status" value="1"/>
</dbReference>
<dbReference type="InterPro" id="IPR000639">
    <property type="entry name" value="Epox_hydrolase-like"/>
</dbReference>
<keyword evidence="3 5" id="KW-0378">Hydrolase</keyword>
<accession>A0ABR2IAF9</accession>
<dbReference type="Gene3D" id="3.40.50.1820">
    <property type="entry name" value="alpha/beta hydrolase"/>
    <property type="match status" value="1"/>
</dbReference>
<evidence type="ECO:0000256" key="3">
    <source>
        <dbReference type="ARBA" id="ARBA00022801"/>
    </source>
</evidence>
<comment type="similarity">
    <text evidence="1">Belongs to the peptidase S33 family.</text>
</comment>
<reference evidence="5 6" key="1">
    <citation type="journal article" date="2024" name="IMA Fungus">
        <title>Apiospora arundinis, a panoply of carbohydrate-active enzymes and secondary metabolites.</title>
        <authorList>
            <person name="Sorensen T."/>
            <person name="Petersen C."/>
            <person name="Muurmann A.T."/>
            <person name="Christiansen J.V."/>
            <person name="Brundto M.L."/>
            <person name="Overgaard C.K."/>
            <person name="Boysen A.T."/>
            <person name="Wollenberg R.D."/>
            <person name="Larsen T.O."/>
            <person name="Sorensen J.L."/>
            <person name="Nielsen K.L."/>
            <person name="Sondergaard T.E."/>
        </authorList>
    </citation>
    <scope>NUCLEOTIDE SEQUENCE [LARGE SCALE GENOMIC DNA]</scope>
    <source>
        <strain evidence="5 6">AAU 773</strain>
    </source>
</reference>
<evidence type="ECO:0000313" key="5">
    <source>
        <dbReference type="EMBL" id="KAK8859979.1"/>
    </source>
</evidence>
<dbReference type="PANTHER" id="PTHR21661">
    <property type="entry name" value="EPOXIDE HYDROLASE 1-RELATED"/>
    <property type="match status" value="1"/>
</dbReference>
<keyword evidence="6" id="KW-1185">Reference proteome</keyword>
<dbReference type="InterPro" id="IPR016292">
    <property type="entry name" value="Epoxide_hydrolase"/>
</dbReference>
<dbReference type="InterPro" id="IPR010497">
    <property type="entry name" value="Epoxide_hydro_N"/>
</dbReference>
<dbReference type="PANTHER" id="PTHR21661:SF35">
    <property type="entry name" value="EPOXIDE HYDROLASE"/>
    <property type="match status" value="1"/>
</dbReference>
<dbReference type="PRINTS" id="PR00412">
    <property type="entry name" value="EPOXHYDRLASE"/>
</dbReference>
<comment type="caution">
    <text evidence="5">The sequence shown here is derived from an EMBL/GenBank/DDBJ whole genome shotgun (WGS) entry which is preliminary data.</text>
</comment>
<dbReference type="SUPFAM" id="SSF53474">
    <property type="entry name" value="alpha/beta-Hydrolases"/>
    <property type="match status" value="1"/>
</dbReference>
<proteinExistence type="inferred from homology"/>
<name>A0ABR2IAF9_9PEZI</name>
<sequence>MDDDIKPYEISVPEAELAELQVRLARARFPDELEAAEWDMGSPLADIQRLTKHWAASFDWRAAEAKLNQFPQFTTDLQADGFDPVNVHFIHQRSEDANAIPLLFIHGWPGSIYEATKIIGPLTQSSGNGGPSFHVVAPSLPNYGFSGGISKRGFSIDQYAEVLNKLMLKLGYDQYVTQGGDWGWFISRALSHHYPQHVKATHVNLDLARQPAWLKHPLLALEHQVKPYSQSEREGLARTQWFFKEGSGYSAVQTTKPQTLGYALADSPVALLSWIYEKLHDWTDDYPWTDDEILTWISIYWFSTAGPAASVRIYYEFARVNRGEGLRPGQLTQDQMLDWQPIVMGMSHFPKDVNAVPSTWTRARGRVVFERRHPKGGHFAAWEKPEAIIADLREMFAKDGPAGAVIKKGGSKL</sequence>
<dbReference type="GO" id="GO:0016787">
    <property type="term" value="F:hydrolase activity"/>
    <property type="evidence" value="ECO:0007669"/>
    <property type="project" value="UniProtKB-KW"/>
</dbReference>
<evidence type="ECO:0000313" key="6">
    <source>
        <dbReference type="Proteomes" id="UP001390339"/>
    </source>
</evidence>
<evidence type="ECO:0000259" key="4">
    <source>
        <dbReference type="Pfam" id="PF06441"/>
    </source>
</evidence>
<organism evidence="5 6">
    <name type="scientific">Apiospora arundinis</name>
    <dbReference type="NCBI Taxonomy" id="335852"/>
    <lineage>
        <taxon>Eukaryota</taxon>
        <taxon>Fungi</taxon>
        <taxon>Dikarya</taxon>
        <taxon>Ascomycota</taxon>
        <taxon>Pezizomycotina</taxon>
        <taxon>Sordariomycetes</taxon>
        <taxon>Xylariomycetidae</taxon>
        <taxon>Amphisphaeriales</taxon>
        <taxon>Apiosporaceae</taxon>
        <taxon>Apiospora</taxon>
    </lineage>
</organism>
<protein>
    <submittedName>
        <fullName evidence="5">Microsomal epoxide hydrolase</fullName>
    </submittedName>
</protein>
<evidence type="ECO:0000256" key="1">
    <source>
        <dbReference type="ARBA" id="ARBA00010088"/>
    </source>
</evidence>
<keyword evidence="2" id="KW-0058">Aromatic hydrocarbons catabolism</keyword>